<dbReference type="Proteomes" id="UP000664417">
    <property type="component" value="Unassembled WGS sequence"/>
</dbReference>
<dbReference type="InterPro" id="IPR052155">
    <property type="entry name" value="Biofilm_reg_signaling"/>
</dbReference>
<feature type="domain" description="GGDEF" evidence="4">
    <location>
        <begin position="347"/>
        <end position="480"/>
    </location>
</feature>
<keyword evidence="2" id="KW-1133">Transmembrane helix</keyword>
<dbReference type="PROSITE" id="PS50883">
    <property type="entry name" value="EAL"/>
    <property type="match status" value="1"/>
</dbReference>
<evidence type="ECO:0000259" key="4">
    <source>
        <dbReference type="PROSITE" id="PS50887"/>
    </source>
</evidence>
<dbReference type="InterPro" id="IPR000160">
    <property type="entry name" value="GGDEF_dom"/>
</dbReference>
<reference evidence="5" key="1">
    <citation type="submission" date="2021-03" db="EMBL/GenBank/DDBJ databases">
        <authorList>
            <person name="Wang G."/>
        </authorList>
    </citation>
    <scope>NUCLEOTIDE SEQUENCE</scope>
    <source>
        <strain evidence="5">KCTC 12899</strain>
    </source>
</reference>
<dbReference type="EMBL" id="JAFREP010000003">
    <property type="protein sequence ID" value="MBO1317704.1"/>
    <property type="molecule type" value="Genomic_DNA"/>
</dbReference>
<evidence type="ECO:0000256" key="1">
    <source>
        <dbReference type="SAM" id="Coils"/>
    </source>
</evidence>
<evidence type="ECO:0000313" key="5">
    <source>
        <dbReference type="EMBL" id="MBO1317704.1"/>
    </source>
</evidence>
<organism evidence="5 6">
    <name type="scientific">Acanthopleuribacter pedis</name>
    <dbReference type="NCBI Taxonomy" id="442870"/>
    <lineage>
        <taxon>Bacteria</taxon>
        <taxon>Pseudomonadati</taxon>
        <taxon>Acidobacteriota</taxon>
        <taxon>Holophagae</taxon>
        <taxon>Acanthopleuribacterales</taxon>
        <taxon>Acanthopleuribacteraceae</taxon>
        <taxon>Acanthopleuribacter</taxon>
    </lineage>
</organism>
<dbReference type="SMART" id="SM00267">
    <property type="entry name" value="GGDEF"/>
    <property type="match status" value="1"/>
</dbReference>
<feature type="coiled-coil region" evidence="1">
    <location>
        <begin position="284"/>
        <end position="311"/>
    </location>
</feature>
<dbReference type="Gene3D" id="3.20.20.450">
    <property type="entry name" value="EAL domain"/>
    <property type="match status" value="1"/>
</dbReference>
<dbReference type="PROSITE" id="PS50887">
    <property type="entry name" value="GGDEF"/>
    <property type="match status" value="1"/>
</dbReference>
<dbReference type="FunFam" id="3.20.20.450:FF:000001">
    <property type="entry name" value="Cyclic di-GMP phosphodiesterase yahA"/>
    <property type="match status" value="1"/>
</dbReference>
<dbReference type="Pfam" id="PF00563">
    <property type="entry name" value="EAL"/>
    <property type="match status" value="1"/>
</dbReference>
<sequence>MKPINRPPRLSMALLMALKFTFAMILISLVLLSISLYFMRQLSIQRLGSELKRIVTTASLKIDGEAHQKFRSNEDADNPAWREIRGYLSQVQQINGLEFDHLYTFHLPDQEHPGQIQFAVMLHPDPFVGAVYQIPERNQPIFQKALATGEPQKTGVYTDDHGSWLSAIAPIRDRQNHIVGLIEADYRVDGNNAAYLAALSAYILPLLGLFAIFIPLGMAVIWYLTHTVANPISTLAATALTDPEQEAAFFCGPSPWREVDQLAKALVKMRHRIQTQIAQLRSFNEALEVKVKQRTRELEQAQHELKLQTQRELAYQKTHDSLTGLANRHLFAERLAAGQMRALQNDHQLAVLVLDIDRFKHLNDNLGIAQGDTILREVGTRLEGALKRTDTVARIDGDEFAVLLSKLHSVQEAARTAERLIQAVGQPQTVGDLDIHVSLSVGIALFPDDAQVPDELTACAEKALSATKTGGGGGFTFFSKQLVPASARLLALENELRKALNTDQVCLHYQPQIDIHSGEIIGAESLMRWIHPEMGFISPGEFIPLAEETGLMVQIGKWSIRSVLRTVQDWHRRGLTPIVVAVNLSARQFAQDDLVAFMAESLAEVALGDFRIELEITESIAMGDVETTVRKLADLRAMGLMVALDDFGTGYSSLSYLKRFHLDKLKIDKSFVDHVAEEPEDSAIAKAVIEMGHALGLKVIAEGVETQTQLDYLKTLGCDEIQGYYFSKPLPEAEIVDKWLARVNSEIG</sequence>
<evidence type="ECO:0000259" key="3">
    <source>
        <dbReference type="PROSITE" id="PS50883"/>
    </source>
</evidence>
<gene>
    <name evidence="5" type="ORF">J3U88_04470</name>
</gene>
<evidence type="ECO:0000313" key="6">
    <source>
        <dbReference type="Proteomes" id="UP000664417"/>
    </source>
</evidence>
<dbReference type="InterPro" id="IPR035919">
    <property type="entry name" value="EAL_sf"/>
</dbReference>
<feature type="domain" description="EAL" evidence="3">
    <location>
        <begin position="489"/>
        <end position="743"/>
    </location>
</feature>
<feature type="transmembrane region" description="Helical" evidence="2">
    <location>
        <begin position="195"/>
        <end position="224"/>
    </location>
</feature>
<dbReference type="SMART" id="SM00052">
    <property type="entry name" value="EAL"/>
    <property type="match status" value="1"/>
</dbReference>
<keyword evidence="2" id="KW-0472">Membrane</keyword>
<feature type="transmembrane region" description="Helical" evidence="2">
    <location>
        <begin position="20"/>
        <end position="39"/>
    </location>
</feature>
<dbReference type="InterPro" id="IPR029787">
    <property type="entry name" value="Nucleotide_cyclase"/>
</dbReference>
<dbReference type="RefSeq" id="WP_207857105.1">
    <property type="nucleotide sequence ID" value="NZ_JAFREP010000003.1"/>
</dbReference>
<dbReference type="CDD" id="cd01949">
    <property type="entry name" value="GGDEF"/>
    <property type="match status" value="1"/>
</dbReference>
<keyword evidence="6" id="KW-1185">Reference proteome</keyword>
<dbReference type="SUPFAM" id="SSF141868">
    <property type="entry name" value="EAL domain-like"/>
    <property type="match status" value="1"/>
</dbReference>
<dbReference type="AlphaFoldDB" id="A0A8J7Q6M8"/>
<accession>A0A8J7Q6M8</accession>
<dbReference type="InterPro" id="IPR001633">
    <property type="entry name" value="EAL_dom"/>
</dbReference>
<dbReference type="Pfam" id="PF00990">
    <property type="entry name" value="GGDEF"/>
    <property type="match status" value="1"/>
</dbReference>
<dbReference type="Gene3D" id="3.30.70.270">
    <property type="match status" value="1"/>
</dbReference>
<dbReference type="PANTHER" id="PTHR44757">
    <property type="entry name" value="DIGUANYLATE CYCLASE DGCP"/>
    <property type="match status" value="1"/>
</dbReference>
<dbReference type="PANTHER" id="PTHR44757:SF2">
    <property type="entry name" value="BIOFILM ARCHITECTURE MAINTENANCE PROTEIN MBAA"/>
    <property type="match status" value="1"/>
</dbReference>
<dbReference type="NCBIfam" id="TIGR00254">
    <property type="entry name" value="GGDEF"/>
    <property type="match status" value="1"/>
</dbReference>
<dbReference type="SUPFAM" id="SSF55073">
    <property type="entry name" value="Nucleotide cyclase"/>
    <property type="match status" value="1"/>
</dbReference>
<dbReference type="CDD" id="cd01948">
    <property type="entry name" value="EAL"/>
    <property type="match status" value="1"/>
</dbReference>
<name>A0A8J7Q6M8_9BACT</name>
<keyword evidence="1" id="KW-0175">Coiled coil</keyword>
<keyword evidence="2" id="KW-0812">Transmembrane</keyword>
<proteinExistence type="predicted"/>
<comment type="caution">
    <text evidence="5">The sequence shown here is derived from an EMBL/GenBank/DDBJ whole genome shotgun (WGS) entry which is preliminary data.</text>
</comment>
<protein>
    <submittedName>
        <fullName evidence="5">EAL domain-containing protein</fullName>
    </submittedName>
</protein>
<dbReference type="InterPro" id="IPR043128">
    <property type="entry name" value="Rev_trsase/Diguanyl_cyclase"/>
</dbReference>
<evidence type="ECO:0000256" key="2">
    <source>
        <dbReference type="SAM" id="Phobius"/>
    </source>
</evidence>